<dbReference type="EMBL" id="FLUQ01000001">
    <property type="protein sequence ID" value="SBV97130.1"/>
    <property type="molecule type" value="Genomic_DNA"/>
</dbReference>
<organism evidence="4">
    <name type="scientific">uncultured delta proteobacterium</name>
    <dbReference type="NCBI Taxonomy" id="34034"/>
    <lineage>
        <taxon>Bacteria</taxon>
        <taxon>Deltaproteobacteria</taxon>
        <taxon>environmental samples</taxon>
    </lineage>
</organism>
<dbReference type="AlphaFoldDB" id="A0A212JCF8"/>
<reference evidence="4" key="1">
    <citation type="submission" date="2016-04" db="EMBL/GenBank/DDBJ databases">
        <authorList>
            <person name="Evans L.H."/>
            <person name="Alamgir A."/>
            <person name="Owens N."/>
            <person name="Weber N.D."/>
            <person name="Virtaneva K."/>
            <person name="Barbian K."/>
            <person name="Babar A."/>
            <person name="Rosenke K."/>
        </authorList>
    </citation>
    <scope>NUCLEOTIDE SEQUENCE</scope>
    <source>
        <strain evidence="4">86</strain>
    </source>
</reference>
<comment type="cofactor">
    <cofactor evidence="1">
        <name>pyridoxal 5'-phosphate</name>
        <dbReference type="ChEBI" id="CHEBI:597326"/>
    </cofactor>
</comment>
<dbReference type="InterPro" id="IPR036052">
    <property type="entry name" value="TrpB-like_PALP_sf"/>
</dbReference>
<dbReference type="GO" id="GO:1901605">
    <property type="term" value="P:alpha-amino acid metabolic process"/>
    <property type="evidence" value="ECO:0007669"/>
    <property type="project" value="UniProtKB-ARBA"/>
</dbReference>
<evidence type="ECO:0000256" key="1">
    <source>
        <dbReference type="ARBA" id="ARBA00001933"/>
    </source>
</evidence>
<keyword evidence="2" id="KW-0663">Pyridoxal phosphate</keyword>
<evidence type="ECO:0000256" key="2">
    <source>
        <dbReference type="ARBA" id="ARBA00022898"/>
    </source>
</evidence>
<evidence type="ECO:0000259" key="3">
    <source>
        <dbReference type="Pfam" id="PF00291"/>
    </source>
</evidence>
<feature type="domain" description="Tryptophan synthase beta chain-like PALP" evidence="3">
    <location>
        <begin position="132"/>
        <end position="331"/>
    </location>
</feature>
<sequence>MIDLAVNRERLQRNIRSAREHNVVIPTFKQMKNPETIPEKTREKLRGVGLWDINPLNLFRITWKNEPTESGGGFGTTNAIELPKSLTGVDARIVCLVGKWFPTGCHKVGASYGCLVPRLVTGQFDATYHKACWPSTGNYCRGGAFNSQLLSVYSIAILPAGMSKERFEWLETVASEVIATPGTESNVKEIFDKTWELRNTREDVMIFNQFEEMGNHLWHYEVTGNAIAETFERIKGANGRLAAACFTSGSAGTIGCGDFLKEQYPQMKLAVGEALQCPTLLNNGFGEHRIEGIGDKHVPWIHNIKNTDLVIAIDDNDSQRLLRMFSEPEGREYLAKEAGVAPEVIAQLDLLGISGIANVLCAIKTAKYYELTKDDVVATVLTDSAVMYGSRVTELAAAEGAYSMNRAALDFGRHLMGVRTDCMEELTHRGRKRIHDLKYYTWVEQQGRTAAELDALWYDYEGTWGAVHKQAARIDELIEEFNEGTGLSA</sequence>
<proteinExistence type="predicted"/>
<name>A0A212JCF8_9DELT</name>
<protein>
    <submittedName>
        <fullName evidence="4">Pyridoxal-phosphate dependent protein</fullName>
    </submittedName>
</protein>
<evidence type="ECO:0000313" key="4">
    <source>
        <dbReference type="EMBL" id="SBV97130.1"/>
    </source>
</evidence>
<dbReference type="Gene3D" id="3.40.50.1100">
    <property type="match status" value="2"/>
</dbReference>
<dbReference type="SUPFAM" id="SSF53686">
    <property type="entry name" value="Tryptophan synthase beta subunit-like PLP-dependent enzymes"/>
    <property type="match status" value="1"/>
</dbReference>
<dbReference type="InterPro" id="IPR050214">
    <property type="entry name" value="Cys_Synth/Cystath_Beta-Synth"/>
</dbReference>
<dbReference type="Pfam" id="PF00291">
    <property type="entry name" value="PALP"/>
    <property type="match status" value="1"/>
</dbReference>
<dbReference type="PANTHER" id="PTHR10314">
    <property type="entry name" value="CYSTATHIONINE BETA-SYNTHASE"/>
    <property type="match status" value="1"/>
</dbReference>
<dbReference type="InterPro" id="IPR001926">
    <property type="entry name" value="TrpB-like_PALP"/>
</dbReference>
<accession>A0A212JCF8</accession>
<gene>
    <name evidence="4" type="ORF">KL86DPRO_11164</name>
</gene>